<evidence type="ECO:0000313" key="7">
    <source>
        <dbReference type="Proteomes" id="UP000009046"/>
    </source>
</evidence>
<feature type="coiled-coil region" evidence="2">
    <location>
        <begin position="75"/>
        <end position="138"/>
    </location>
</feature>
<dbReference type="Pfam" id="PF15295">
    <property type="entry name" value="CCDC50_N"/>
    <property type="match status" value="1"/>
</dbReference>
<evidence type="ECO:0000256" key="2">
    <source>
        <dbReference type="SAM" id="Coils"/>
    </source>
</evidence>
<feature type="region of interest" description="Disordered" evidence="3">
    <location>
        <begin position="335"/>
        <end position="372"/>
    </location>
</feature>
<dbReference type="PANTHER" id="PTHR22115:SF4">
    <property type="entry name" value="COILED-COIL DOMAIN-CONTAINING PROTEIN"/>
    <property type="match status" value="1"/>
</dbReference>
<feature type="compositionally biased region" description="Acidic residues" evidence="3">
    <location>
        <begin position="344"/>
        <end position="353"/>
    </location>
</feature>
<evidence type="ECO:0000256" key="1">
    <source>
        <dbReference type="ARBA" id="ARBA00023054"/>
    </source>
</evidence>
<proteinExistence type="predicted"/>
<dbReference type="EnsemblMetazoa" id="PHUM498130-RA">
    <property type="protein sequence ID" value="PHUM498130-PA"/>
    <property type="gene ID" value="PHUM498130"/>
</dbReference>
<dbReference type="OrthoDB" id="9994767at2759"/>
<dbReference type="InterPro" id="IPR029311">
    <property type="entry name" value="CCDC50_N"/>
</dbReference>
<evidence type="ECO:0000313" key="6">
    <source>
        <dbReference type="EnsemblMetazoa" id="PHUM498130-PA"/>
    </source>
</evidence>
<feature type="compositionally biased region" description="Basic residues" evidence="3">
    <location>
        <begin position="285"/>
        <end position="299"/>
    </location>
</feature>
<organism>
    <name type="scientific">Pediculus humanus subsp. corporis</name>
    <name type="common">Body louse</name>
    <dbReference type="NCBI Taxonomy" id="121224"/>
    <lineage>
        <taxon>Eukaryota</taxon>
        <taxon>Metazoa</taxon>
        <taxon>Ecdysozoa</taxon>
        <taxon>Arthropoda</taxon>
        <taxon>Hexapoda</taxon>
        <taxon>Insecta</taxon>
        <taxon>Pterygota</taxon>
        <taxon>Neoptera</taxon>
        <taxon>Paraneoptera</taxon>
        <taxon>Psocodea</taxon>
        <taxon>Troctomorpha</taxon>
        <taxon>Phthiraptera</taxon>
        <taxon>Anoplura</taxon>
        <taxon>Pediculidae</taxon>
        <taxon>Pediculus</taxon>
    </lineage>
</organism>
<dbReference type="PANTHER" id="PTHR22115">
    <property type="entry name" value="C3ORF6 PROTEIN-RELATED"/>
    <property type="match status" value="1"/>
</dbReference>
<accession>E0VXC0</accession>
<feature type="domain" description="Coiled-coil" evidence="4">
    <location>
        <begin position="20"/>
        <end position="140"/>
    </location>
</feature>
<name>E0VXC0_PEDHC</name>
<dbReference type="CTD" id="8236215"/>
<dbReference type="GeneID" id="8236215"/>
<dbReference type="VEuPathDB" id="VectorBase:PHUM498130"/>
<dbReference type="AlphaFoldDB" id="E0VXC0"/>
<evidence type="ECO:0000259" key="4">
    <source>
        <dbReference type="Pfam" id="PF15295"/>
    </source>
</evidence>
<sequence>MNCEIESMKENRKNHVDTLPPRGRVNEVRREWLVHEDGALAYRLQNEEIKQHLIGNKSRNIQIREDFPTAKNEQLREVEEAARLHQQLLFQQEQQDAKVAAQLAYHIEQEEEEKKRMLEEEDKELAKLLQEEEKCKMSKKEKTVRELETHTPRKDKQYYSMNQKQPLNHMDISQPSTHDSVYYSDNLSDINNVGLPLQDDIIEPLRQCHLNGRSSYRLSTGSPPLISEEDIKRIQEEKDAEYARYLQEKEDLENKDTVNRDRLLAIETQDKELARLLQEKERAKARRARERAKQKASLKRMKEEEEEKEISKEIIGRDTDNLTIKIAETVPVNCQRKLNNNDNNGDDGDDDDEHKERRQSVPTNLVNKKLIKPRYPDPEEIVVIHRDPDQSSISSANIAMTIDPTYTRENLERNPRLKKISSKSQKNPTMDDNSLSDFNQEGKYPRTQIVFGFQNVHPNITFLSYFISKRFYR</sequence>
<dbReference type="KEGG" id="phu:Phum_PHUM498130"/>
<dbReference type="InterPro" id="IPR039303">
    <property type="entry name" value="CCDC50"/>
</dbReference>
<feature type="region of interest" description="Disordered" evidence="3">
    <location>
        <begin position="285"/>
        <end position="311"/>
    </location>
</feature>
<dbReference type="Proteomes" id="UP000009046">
    <property type="component" value="Unassembled WGS sequence"/>
</dbReference>
<dbReference type="EMBL" id="DS235830">
    <property type="protein sequence ID" value="EEB18026.1"/>
    <property type="molecule type" value="Genomic_DNA"/>
</dbReference>
<keyword evidence="1 2" id="KW-0175">Coiled coil</keyword>
<reference evidence="5" key="2">
    <citation type="submission" date="2007-04" db="EMBL/GenBank/DDBJ databases">
        <title>The genome of the human body louse.</title>
        <authorList>
            <consortium name="The Human Body Louse Genome Consortium"/>
            <person name="Kirkness E."/>
            <person name="Walenz B."/>
            <person name="Hass B."/>
            <person name="Bruggner R."/>
            <person name="Strausberg R."/>
        </authorList>
    </citation>
    <scope>NUCLEOTIDE SEQUENCE</scope>
    <source>
        <strain evidence="5">USDA</strain>
    </source>
</reference>
<reference evidence="5" key="1">
    <citation type="submission" date="2007-04" db="EMBL/GenBank/DDBJ databases">
        <title>Annotation of Pediculus humanus corporis strain USDA.</title>
        <authorList>
            <person name="Kirkness E."/>
            <person name="Hannick L."/>
            <person name="Hass B."/>
            <person name="Bruggner R."/>
            <person name="Lawson D."/>
            <person name="Bidwell S."/>
            <person name="Joardar V."/>
            <person name="Caler E."/>
            <person name="Walenz B."/>
            <person name="Inman J."/>
            <person name="Schobel S."/>
            <person name="Galinsky K."/>
            <person name="Amedeo P."/>
            <person name="Strausberg R."/>
        </authorList>
    </citation>
    <scope>NUCLEOTIDE SEQUENCE</scope>
    <source>
        <strain evidence="5">USDA</strain>
    </source>
</reference>
<evidence type="ECO:0000256" key="3">
    <source>
        <dbReference type="SAM" id="MobiDB-lite"/>
    </source>
</evidence>
<dbReference type="eggNOG" id="ENOG502S0GI">
    <property type="taxonomic scope" value="Eukaryota"/>
</dbReference>
<gene>
    <name evidence="6" type="primary">8236215</name>
    <name evidence="5" type="ORF">Phum_PHUM498130</name>
</gene>
<evidence type="ECO:0000313" key="5">
    <source>
        <dbReference type="EMBL" id="EEB18026.1"/>
    </source>
</evidence>
<reference evidence="6" key="3">
    <citation type="submission" date="2020-05" db="UniProtKB">
        <authorList>
            <consortium name="EnsemblMetazoa"/>
        </authorList>
    </citation>
    <scope>IDENTIFICATION</scope>
    <source>
        <strain evidence="6">USDA</strain>
    </source>
</reference>
<dbReference type="InParanoid" id="E0VXC0"/>
<dbReference type="EMBL" id="AAZO01006037">
    <property type="status" value="NOT_ANNOTATED_CDS"/>
    <property type="molecule type" value="Genomic_DNA"/>
</dbReference>
<dbReference type="HOGENOM" id="CLU_046607_0_0_1"/>
<protein>
    <submittedName>
        <fullName evidence="5 6">Coiled-coil domain-containing protein, putative</fullName>
    </submittedName>
</protein>
<dbReference type="RefSeq" id="XP_002430764.1">
    <property type="nucleotide sequence ID" value="XM_002430719.1"/>
</dbReference>
<keyword evidence="7" id="KW-1185">Reference proteome</keyword>